<dbReference type="InParanoid" id="A0A1Y2LNT4"/>
<dbReference type="Pfam" id="PF01814">
    <property type="entry name" value="Hemerythrin"/>
    <property type="match status" value="1"/>
</dbReference>
<organism evidence="3 4">
    <name type="scientific">Epicoccum nigrum</name>
    <name type="common">Soil fungus</name>
    <name type="synonym">Epicoccum purpurascens</name>
    <dbReference type="NCBI Taxonomy" id="105696"/>
    <lineage>
        <taxon>Eukaryota</taxon>
        <taxon>Fungi</taxon>
        <taxon>Dikarya</taxon>
        <taxon>Ascomycota</taxon>
        <taxon>Pezizomycotina</taxon>
        <taxon>Dothideomycetes</taxon>
        <taxon>Pleosporomycetidae</taxon>
        <taxon>Pleosporales</taxon>
        <taxon>Pleosporineae</taxon>
        <taxon>Didymellaceae</taxon>
        <taxon>Epicoccum</taxon>
    </lineage>
</organism>
<proteinExistence type="predicted"/>
<feature type="domain" description="Hemerythrin-like" evidence="2">
    <location>
        <begin position="79"/>
        <end position="208"/>
    </location>
</feature>
<accession>A0A1Y2LNT4</accession>
<dbReference type="InterPro" id="IPR012312">
    <property type="entry name" value="Hemerythrin-like"/>
</dbReference>
<sequence length="227" mass="26432">MNTVRLLRHLLVLRNSCHNSAKRAFSSSISTNTQNPQTTTSMATTDPSLPDKVPTAPTPAEPTLPKLNQHDFRIYNRMAEHMDYFHNHFRETWNVLYTACETGKRGKGMSIRQFIGLGQQFCSQLEMHHGIEERHIFPVLAKKMPAFKKELELLTQHKQIHKGLDKLTKYLEECSTGERELRLPELKEILDGFGKVLWQHLDDEVKELGAENMRKYWSKEEVMRMPM</sequence>
<evidence type="ECO:0000256" key="1">
    <source>
        <dbReference type="SAM" id="MobiDB-lite"/>
    </source>
</evidence>
<dbReference type="PANTHER" id="PTHR38048">
    <property type="entry name" value="EXPRESSED PROTEIN"/>
    <property type="match status" value="1"/>
</dbReference>
<feature type="region of interest" description="Disordered" evidence="1">
    <location>
        <begin position="23"/>
        <end position="67"/>
    </location>
</feature>
<evidence type="ECO:0000313" key="3">
    <source>
        <dbReference type="EMBL" id="OSS45202.1"/>
    </source>
</evidence>
<gene>
    <name evidence="3" type="ORF">B5807_09350</name>
</gene>
<dbReference type="STRING" id="105696.A0A1Y2LNT4"/>
<reference evidence="3 4" key="1">
    <citation type="journal article" date="2017" name="Genome Announc.">
        <title>Genome sequence of the saprophytic ascomycete Epicoccum nigrum ICMP 19927 strain isolated from New Zealand.</title>
        <authorList>
            <person name="Fokin M."/>
            <person name="Fleetwood D."/>
            <person name="Weir B.S."/>
            <person name="Villas-Boas S.G."/>
        </authorList>
    </citation>
    <scope>NUCLEOTIDE SEQUENCE [LARGE SCALE GENOMIC DNA]</scope>
    <source>
        <strain evidence="3 4">ICMP 19927</strain>
    </source>
</reference>
<dbReference type="PANTHER" id="PTHR38048:SF1">
    <property type="entry name" value="HEMERYTHRIN-LIKE DOMAIN-CONTAINING PROTEIN"/>
    <property type="match status" value="1"/>
</dbReference>
<dbReference type="Proteomes" id="UP000193240">
    <property type="component" value="Unassembled WGS sequence"/>
</dbReference>
<dbReference type="InterPro" id="IPR053206">
    <property type="entry name" value="Dimeric_xanthone_biosynth"/>
</dbReference>
<name>A0A1Y2LNT4_EPING</name>
<keyword evidence="4" id="KW-1185">Reference proteome</keyword>
<feature type="compositionally biased region" description="Low complexity" evidence="1">
    <location>
        <begin position="26"/>
        <end position="41"/>
    </location>
</feature>
<dbReference type="EMBL" id="KZ107855">
    <property type="protein sequence ID" value="OSS45202.1"/>
    <property type="molecule type" value="Genomic_DNA"/>
</dbReference>
<evidence type="ECO:0000313" key="4">
    <source>
        <dbReference type="Proteomes" id="UP000193240"/>
    </source>
</evidence>
<dbReference type="OMA" id="AEHMDYF"/>
<evidence type="ECO:0000259" key="2">
    <source>
        <dbReference type="Pfam" id="PF01814"/>
    </source>
</evidence>
<dbReference type="AlphaFoldDB" id="A0A1Y2LNT4"/>
<protein>
    <recommendedName>
        <fullName evidence="2">Hemerythrin-like domain-containing protein</fullName>
    </recommendedName>
</protein>
<dbReference type="Gene3D" id="1.20.120.520">
    <property type="entry name" value="nmb1532 protein domain like"/>
    <property type="match status" value="1"/>
</dbReference>
<dbReference type="CDD" id="cd12108">
    <property type="entry name" value="Hr-like"/>
    <property type="match status" value="1"/>
</dbReference>